<protein>
    <submittedName>
        <fullName evidence="1">Uncharacterized protein</fullName>
    </submittedName>
</protein>
<reference evidence="1" key="1">
    <citation type="journal article" date="2020" name="Nature">
        <title>Giant virus diversity and host interactions through global metagenomics.</title>
        <authorList>
            <person name="Schulz F."/>
            <person name="Roux S."/>
            <person name="Paez-Espino D."/>
            <person name="Jungbluth S."/>
            <person name="Walsh D.A."/>
            <person name="Denef V.J."/>
            <person name="McMahon K.D."/>
            <person name="Konstantinidis K.T."/>
            <person name="Eloe-Fadrosh E.A."/>
            <person name="Kyrpides N.C."/>
            <person name="Woyke T."/>
        </authorList>
    </citation>
    <scope>NUCLEOTIDE SEQUENCE</scope>
    <source>
        <strain evidence="1">GVMAG-M-3300024261-37</strain>
    </source>
</reference>
<name>A0A6C0IQZ0_9ZZZZ</name>
<dbReference type="EMBL" id="MN740236">
    <property type="protein sequence ID" value="QHT95209.1"/>
    <property type="molecule type" value="Genomic_DNA"/>
</dbReference>
<sequence>MTSLSKSQENLNLLATAATEHLKQTNQLLSKMDADYYKANKARFEPKELPAKLVTVTKPEHAKQILDCYGVAVIPLPVNRGEMLKALNETKFYNTANSIFTEEHQVAEPSMLEKLNPAKYAKRKAGDDAQGMLHQYNTPLHTLIQTNEVLRKTLEELYGKDLRYLPNRLRICRKFKNDASTLHIEAHELFREVNGKIQLIPGDIASLIGLTGYRRFVFWNMDKADMRPLKAYHETYGSEFTKIDPLFMNQHYEGRRSMVNIDCSKQPHLILWQESTPHEIAHSPSLSLYVSPVEAFNYTKITKVTTYQPVEFLGLTYHESNLLSMCYNMGGFEWPSGKKLYQYCHQRAYNHFIPRTSEDYKVNGKMMMRLIKTGKVDQHTPAYQEKLKTMGIVLPAIAFNKDTPNFVVDLTKMPEVLLRDYGYIPRKGDKKTGPIKKFGSYH</sequence>
<evidence type="ECO:0000313" key="1">
    <source>
        <dbReference type="EMBL" id="QHT95209.1"/>
    </source>
</evidence>
<organism evidence="1">
    <name type="scientific">viral metagenome</name>
    <dbReference type="NCBI Taxonomy" id="1070528"/>
    <lineage>
        <taxon>unclassified sequences</taxon>
        <taxon>metagenomes</taxon>
        <taxon>organismal metagenomes</taxon>
    </lineage>
</organism>
<accession>A0A6C0IQZ0</accession>
<proteinExistence type="predicted"/>
<dbReference type="AlphaFoldDB" id="A0A6C0IQZ0"/>